<comment type="caution">
    <text evidence="2">The sequence shown here is derived from an EMBL/GenBank/DDBJ whole genome shotgun (WGS) entry which is preliminary data.</text>
</comment>
<dbReference type="RefSeq" id="WP_224121579.1">
    <property type="nucleotide sequence ID" value="NZ_JAIQZJ010000001.1"/>
</dbReference>
<reference evidence="2 3" key="1">
    <citation type="submission" date="2021-09" db="EMBL/GenBank/DDBJ databases">
        <title>Whole genome sequence of Nocardioides sp. GBK3QG-3.</title>
        <authorList>
            <person name="Tuo L."/>
        </authorList>
    </citation>
    <scope>NUCLEOTIDE SEQUENCE [LARGE SCALE GENOMIC DNA]</scope>
    <source>
        <strain evidence="2 3">GBK3QG-3</strain>
    </source>
</reference>
<dbReference type="SUPFAM" id="SSF48239">
    <property type="entry name" value="Terpenoid cyclases/Protein prenyltransferases"/>
    <property type="match status" value="1"/>
</dbReference>
<keyword evidence="1" id="KW-0732">Signal</keyword>
<name>A0ABS7U8B9_9ACTN</name>
<dbReference type="Gene3D" id="1.50.10.20">
    <property type="match status" value="1"/>
</dbReference>
<gene>
    <name evidence="2" type="ORF">K8U61_03530</name>
</gene>
<sequence>MRPTLRGAAAVLAVPALAMSALAATSAPASADATTDPAPATAAGYWLGGQLTDGLVHNRQYDFDDYGLTIDVGLAFHTLESAGAPHSVVEGISDAMAAAIDSYVAPGYGTDLSAGSAAKAAVLAQAAGDDATAYGGRDLISDLESTVGDDGALAGRIQDDWDPTVQYAADYANVLGQAFAAEALDAAGSAKTDAVTDFLLQQQCADGYFRQDFTVDLEADQTCDGSDGQPNVDATALAIEALQSQLDDADVAAQVAKAVDWLVDQQKANGGFGSDADIPTANANSTGAAAYALLISGQPEAAARAAAWLRAHQATNVATCVSYDDADAGAVTYDDAALANAQKHAMGKAKHDQAVRATAQALPGLLAAQTSADEPQAHFTSEYVKAGGAKPVGVTDAAPGEALCAMRGEQSVLGYAGVDGEVDLKVAIPDKTKVSKVKVANAGGTFDTVAINALGAKKLTVSLKKRSVAKGGRQVIRVSGLAPGETVLVDVTWPSTAHSGSGTSAFGQANGQGVVRTSLTASKHAGTARVKVKGAFANRKAKASFTVR</sequence>
<evidence type="ECO:0000313" key="2">
    <source>
        <dbReference type="EMBL" id="MBZ5737223.1"/>
    </source>
</evidence>
<keyword evidence="3" id="KW-1185">Reference proteome</keyword>
<feature type="chain" id="PRO_5046190143" description="Terpene cyclase/mutase family protein" evidence="1">
    <location>
        <begin position="24"/>
        <end position="548"/>
    </location>
</feature>
<dbReference type="Proteomes" id="UP000780875">
    <property type="component" value="Unassembled WGS sequence"/>
</dbReference>
<dbReference type="InterPro" id="IPR008930">
    <property type="entry name" value="Terpenoid_cyclase/PrenylTrfase"/>
</dbReference>
<protein>
    <recommendedName>
        <fullName evidence="4">Terpene cyclase/mutase family protein</fullName>
    </recommendedName>
</protein>
<feature type="signal peptide" evidence="1">
    <location>
        <begin position="1"/>
        <end position="23"/>
    </location>
</feature>
<proteinExistence type="predicted"/>
<evidence type="ECO:0008006" key="4">
    <source>
        <dbReference type="Google" id="ProtNLM"/>
    </source>
</evidence>
<organism evidence="2 3">
    <name type="scientific">Nocardioides mangrovi</name>
    <dbReference type="NCBI Taxonomy" id="2874580"/>
    <lineage>
        <taxon>Bacteria</taxon>
        <taxon>Bacillati</taxon>
        <taxon>Actinomycetota</taxon>
        <taxon>Actinomycetes</taxon>
        <taxon>Propionibacteriales</taxon>
        <taxon>Nocardioidaceae</taxon>
        <taxon>Nocardioides</taxon>
    </lineage>
</organism>
<evidence type="ECO:0000256" key="1">
    <source>
        <dbReference type="SAM" id="SignalP"/>
    </source>
</evidence>
<evidence type="ECO:0000313" key="3">
    <source>
        <dbReference type="Proteomes" id="UP000780875"/>
    </source>
</evidence>
<dbReference type="EMBL" id="JAIQZJ010000001">
    <property type="protein sequence ID" value="MBZ5737223.1"/>
    <property type="molecule type" value="Genomic_DNA"/>
</dbReference>
<accession>A0ABS7U8B9</accession>